<feature type="domain" description="DUF1400" evidence="5">
    <location>
        <begin position="24"/>
        <end position="150"/>
    </location>
</feature>
<protein>
    <submittedName>
        <fullName evidence="7">Dienelactone hydrolase</fullName>
    </submittedName>
</protein>
<evidence type="ECO:0000256" key="2">
    <source>
        <dbReference type="ARBA" id="ARBA00022963"/>
    </source>
</evidence>
<evidence type="ECO:0000259" key="5">
    <source>
        <dbReference type="Pfam" id="PF07176"/>
    </source>
</evidence>
<feature type="region of interest" description="Disordered" evidence="4">
    <location>
        <begin position="180"/>
        <end position="200"/>
    </location>
</feature>
<dbReference type="PANTHER" id="PTHR10272:SF13">
    <property type="entry name" value="POLY(ETHYLENE TEREPHTHALATE) HYDROLASE"/>
    <property type="match status" value="1"/>
</dbReference>
<evidence type="ECO:0000256" key="3">
    <source>
        <dbReference type="ARBA" id="ARBA00023098"/>
    </source>
</evidence>
<accession>U5QKA2</accession>
<dbReference type="STRING" id="1183438.GKIL_3080"/>
<keyword evidence="2" id="KW-0442">Lipid degradation</keyword>
<dbReference type="GO" id="GO:0003847">
    <property type="term" value="F:1-alkyl-2-acetylglycerophosphocholine esterase activity"/>
    <property type="evidence" value="ECO:0007669"/>
    <property type="project" value="TreeGrafter"/>
</dbReference>
<evidence type="ECO:0000313" key="7">
    <source>
        <dbReference type="EMBL" id="AGY59326.1"/>
    </source>
</evidence>
<gene>
    <name evidence="7" type="ORF">GKIL_3080</name>
</gene>
<keyword evidence="1 7" id="KW-0378">Hydrolase</keyword>
<feature type="domain" description="Serine aminopeptidase S33" evidence="6">
    <location>
        <begin position="243"/>
        <end position="352"/>
    </location>
</feature>
<dbReference type="HOGENOM" id="CLU_029435_0_0_3"/>
<keyword evidence="3" id="KW-0443">Lipid metabolism</keyword>
<dbReference type="GO" id="GO:0016042">
    <property type="term" value="P:lipid catabolic process"/>
    <property type="evidence" value="ECO:0007669"/>
    <property type="project" value="UniProtKB-KW"/>
</dbReference>
<evidence type="ECO:0000256" key="4">
    <source>
        <dbReference type="SAM" id="MobiDB-lite"/>
    </source>
</evidence>
<dbReference type="AlphaFoldDB" id="U5QKA2"/>
<evidence type="ECO:0000313" key="8">
    <source>
        <dbReference type="Proteomes" id="UP000017396"/>
    </source>
</evidence>
<dbReference type="InterPro" id="IPR029058">
    <property type="entry name" value="AB_hydrolase_fold"/>
</dbReference>
<sequence length="563" mass="60173">MLRVAGRWLLVFAALVTLAGPARSAESLLFNYGPFGLSLPVADLDSYVQTGKVSDKLAYLINLAGSGDLASLRNVLITPLPVNLALVSRITYSPVGERVLQRLGSLLPTEAGNSSFHALRAALLLGAGSPGGLTLLSFLQSYPLTTLKVDVSSGEQVGREVASLFDLGEVTFSAVEKQAEADTVAEPPAAGTADPRQTGPFRTEVRTLSFNNPRYAQAEDWLRLASTAQITADVYLPVGTARPAPLIVISHGVASDRRTFGWLAQHLASWGFAVAALDHPGSDKKRAAELFSGVSGSGGPGEFIARPQYISALLDKLERLSRTDPAWQGRLNASQSGIVGHSMGGYTALTVGGATIDYDTVHSVCDNRDRLVELVNSALLLECGTLLLPATAPTEFRDERIKAVFAINPIGAAVFGRPGMGRVAVPTLMVSANKDAFARPELEQFLPFSFLKVPQKYLVLARNATHFTPTIDPGQTASVLPIPKEFVGPDPASYFTALRAVTVAFFKTQLAGEPSYAPFLQQGYVGSLSQPPYQFSSITSLDNPQIRKLLDEALRKARNTVRP</sequence>
<evidence type="ECO:0000256" key="1">
    <source>
        <dbReference type="ARBA" id="ARBA00022801"/>
    </source>
</evidence>
<dbReference type="Pfam" id="PF07176">
    <property type="entry name" value="DUF1400"/>
    <property type="match status" value="1"/>
</dbReference>
<dbReference type="Pfam" id="PF12146">
    <property type="entry name" value="Hydrolase_4"/>
    <property type="match status" value="1"/>
</dbReference>
<name>U5QKA2_GLOK1</name>
<dbReference type="KEGG" id="glj:GKIL_3080"/>
<dbReference type="SUPFAM" id="SSF53474">
    <property type="entry name" value="alpha/beta-Hydrolases"/>
    <property type="match status" value="1"/>
</dbReference>
<dbReference type="PANTHER" id="PTHR10272">
    <property type="entry name" value="PLATELET-ACTIVATING FACTOR ACETYLHYDROLASE"/>
    <property type="match status" value="1"/>
</dbReference>
<dbReference type="Proteomes" id="UP000017396">
    <property type="component" value="Chromosome"/>
</dbReference>
<proteinExistence type="predicted"/>
<dbReference type="InterPro" id="IPR010802">
    <property type="entry name" value="DUF1400"/>
</dbReference>
<evidence type="ECO:0000259" key="6">
    <source>
        <dbReference type="Pfam" id="PF12146"/>
    </source>
</evidence>
<organism evidence="7 8">
    <name type="scientific">Gloeobacter kilaueensis (strain ATCC BAA-2537 / CCAP 1431/1 / ULC 316 / JS1)</name>
    <dbReference type="NCBI Taxonomy" id="1183438"/>
    <lineage>
        <taxon>Bacteria</taxon>
        <taxon>Bacillati</taxon>
        <taxon>Cyanobacteriota</taxon>
        <taxon>Cyanophyceae</taxon>
        <taxon>Gloeobacterales</taxon>
        <taxon>Gloeobacteraceae</taxon>
        <taxon>Gloeobacter</taxon>
    </lineage>
</organism>
<dbReference type="eggNOG" id="COG4188">
    <property type="taxonomic scope" value="Bacteria"/>
</dbReference>
<dbReference type="Gene3D" id="3.40.50.1820">
    <property type="entry name" value="alpha/beta hydrolase"/>
    <property type="match status" value="1"/>
</dbReference>
<reference evidence="7 8" key="1">
    <citation type="journal article" date="2013" name="PLoS ONE">
        <title>Cultivation and Complete Genome Sequencing of Gloeobacter kilaueensis sp. nov., from a Lava Cave in Kilauea Caldera, Hawai'i.</title>
        <authorList>
            <person name="Saw J.H."/>
            <person name="Schatz M."/>
            <person name="Brown M.V."/>
            <person name="Kunkel D.D."/>
            <person name="Foster J.S."/>
            <person name="Shick H."/>
            <person name="Christensen S."/>
            <person name="Hou S."/>
            <person name="Wan X."/>
            <person name="Donachie S.P."/>
        </authorList>
    </citation>
    <scope>NUCLEOTIDE SEQUENCE [LARGE SCALE GENOMIC DNA]</scope>
    <source>
        <strain evidence="8">JS</strain>
    </source>
</reference>
<keyword evidence="8" id="KW-1185">Reference proteome</keyword>
<dbReference type="InterPro" id="IPR022742">
    <property type="entry name" value="Hydrolase_4"/>
</dbReference>
<dbReference type="EMBL" id="CP003587">
    <property type="protein sequence ID" value="AGY59326.1"/>
    <property type="molecule type" value="Genomic_DNA"/>
</dbReference>
<dbReference type="RefSeq" id="WP_023174579.1">
    <property type="nucleotide sequence ID" value="NC_022600.1"/>
</dbReference>